<evidence type="ECO:0000259" key="6">
    <source>
        <dbReference type="PROSITE" id="PS50929"/>
    </source>
</evidence>
<comment type="subcellular location">
    <subcellularLocation>
        <location evidence="1">Cell membrane</location>
        <topology evidence="1">Multi-pass membrane protein</topology>
    </subcellularLocation>
</comment>
<reference evidence="7 8" key="1">
    <citation type="submission" date="2018-08" db="EMBL/GenBank/DDBJ databases">
        <title>Lactobacillus suantsai sp. nov., isolated from traditional fermented suan-tsai in Taiwan.</title>
        <authorList>
            <person name="Huang C.-H."/>
        </authorList>
    </citation>
    <scope>NUCLEOTIDE SEQUENCE [LARGE SCALE GENOMIC DNA]</scope>
    <source>
        <strain evidence="7 8">BCRC 12945</strain>
    </source>
</reference>
<evidence type="ECO:0000256" key="5">
    <source>
        <dbReference type="SAM" id="Phobius"/>
    </source>
</evidence>
<evidence type="ECO:0000313" key="8">
    <source>
        <dbReference type="Proteomes" id="UP000290602"/>
    </source>
</evidence>
<organism evidence="7 8">
    <name type="scientific">Levilactobacillus suantsaii</name>
    <dbReference type="NCBI Taxonomy" id="2292255"/>
    <lineage>
        <taxon>Bacteria</taxon>
        <taxon>Bacillati</taxon>
        <taxon>Bacillota</taxon>
        <taxon>Bacilli</taxon>
        <taxon>Lactobacillales</taxon>
        <taxon>Lactobacillaceae</taxon>
        <taxon>Levilactobacillus</taxon>
    </lineage>
</organism>
<dbReference type="EMBL" id="QXIL01000042">
    <property type="protein sequence ID" value="RXI75814.1"/>
    <property type="molecule type" value="Genomic_DNA"/>
</dbReference>
<name>A0A4Q0VHS1_9LACO</name>
<keyword evidence="3 5" id="KW-1133">Transmembrane helix</keyword>
<dbReference type="Gene3D" id="1.20.1560.10">
    <property type="entry name" value="ABC transporter type 1, transmembrane domain"/>
    <property type="match status" value="1"/>
</dbReference>
<accession>A0A4Q0VHS1</accession>
<feature type="transmembrane region" description="Helical" evidence="5">
    <location>
        <begin position="23"/>
        <end position="44"/>
    </location>
</feature>
<feature type="transmembrane region" description="Helical" evidence="5">
    <location>
        <begin position="236"/>
        <end position="258"/>
    </location>
</feature>
<evidence type="ECO:0000313" key="7">
    <source>
        <dbReference type="EMBL" id="RXI75814.1"/>
    </source>
</evidence>
<evidence type="ECO:0000256" key="1">
    <source>
        <dbReference type="ARBA" id="ARBA00004651"/>
    </source>
</evidence>
<keyword evidence="7" id="KW-0067">ATP-binding</keyword>
<dbReference type="Pfam" id="PF00664">
    <property type="entry name" value="ABC_membrane"/>
    <property type="match status" value="1"/>
</dbReference>
<dbReference type="SUPFAM" id="SSF90123">
    <property type="entry name" value="ABC transporter transmembrane region"/>
    <property type="match status" value="1"/>
</dbReference>
<dbReference type="PROSITE" id="PS50929">
    <property type="entry name" value="ABC_TM1F"/>
    <property type="match status" value="1"/>
</dbReference>
<proteinExistence type="predicted"/>
<dbReference type="GO" id="GO:0005524">
    <property type="term" value="F:ATP binding"/>
    <property type="evidence" value="ECO:0007669"/>
    <property type="project" value="UniProtKB-KW"/>
</dbReference>
<comment type="caution">
    <text evidence="7">The sequence shown here is derived from an EMBL/GenBank/DDBJ whole genome shotgun (WGS) entry which is preliminary data.</text>
</comment>
<feature type="transmembrane region" description="Helical" evidence="5">
    <location>
        <begin position="127"/>
        <end position="146"/>
    </location>
</feature>
<keyword evidence="7" id="KW-0547">Nucleotide-binding</keyword>
<evidence type="ECO:0000256" key="3">
    <source>
        <dbReference type="ARBA" id="ARBA00022989"/>
    </source>
</evidence>
<feature type="transmembrane region" description="Helical" evidence="5">
    <location>
        <begin position="50"/>
        <end position="72"/>
    </location>
</feature>
<dbReference type="AlphaFoldDB" id="A0A4Q0VHS1"/>
<dbReference type="InterPro" id="IPR011527">
    <property type="entry name" value="ABC1_TM_dom"/>
</dbReference>
<keyword evidence="4 5" id="KW-0472">Membrane</keyword>
<sequence>MIGISGNRLIKWREVSGLILGKLLLNNFNLFVSLMLQVGIGYALNRNSKRLWGILVVLISGSIAYAVIYYGTSIIFTRVHQRTSQEISERLIHKELNDRKSNSSFGKFINLVSLDVQNVSDFLESGIVPLIDFCTTLLFGLCYIFIVSRILGSIYLLMGVVLFCSAYYFYNQSLINRKEYQTADDKQKGFLTEIFKNLPILKIFQLDDWTNSRNYTLFSKKQLWFVKYSKAGASNIGIMSGGIYVIEIVSLGLGLWLVKVGEINYGSMVGVWNAGIGSVFDSFLALPITLSFLVNQKSSI</sequence>
<dbReference type="GO" id="GO:0140359">
    <property type="term" value="F:ABC-type transporter activity"/>
    <property type="evidence" value="ECO:0007669"/>
    <property type="project" value="InterPro"/>
</dbReference>
<evidence type="ECO:0000256" key="2">
    <source>
        <dbReference type="ARBA" id="ARBA00022692"/>
    </source>
</evidence>
<gene>
    <name evidence="7" type="ORF">DXH47_11300</name>
</gene>
<feature type="domain" description="ABC transmembrane type-1" evidence="6">
    <location>
        <begin position="28"/>
        <end position="271"/>
    </location>
</feature>
<evidence type="ECO:0000256" key="4">
    <source>
        <dbReference type="ARBA" id="ARBA00023136"/>
    </source>
</evidence>
<feature type="transmembrane region" description="Helical" evidence="5">
    <location>
        <begin position="270"/>
        <end position="294"/>
    </location>
</feature>
<dbReference type="GO" id="GO:0005886">
    <property type="term" value="C:plasma membrane"/>
    <property type="evidence" value="ECO:0007669"/>
    <property type="project" value="UniProtKB-SubCell"/>
</dbReference>
<protein>
    <submittedName>
        <fullName evidence="7">ABC transporter ATP-binding protein</fullName>
    </submittedName>
</protein>
<dbReference type="OrthoDB" id="2968466at2"/>
<keyword evidence="2 5" id="KW-0812">Transmembrane</keyword>
<keyword evidence="8" id="KW-1185">Reference proteome</keyword>
<dbReference type="Proteomes" id="UP000290602">
    <property type="component" value="Unassembled WGS sequence"/>
</dbReference>
<dbReference type="RefSeq" id="WP_129033396.1">
    <property type="nucleotide sequence ID" value="NZ_QXIL01000042.1"/>
</dbReference>
<feature type="transmembrane region" description="Helical" evidence="5">
    <location>
        <begin position="152"/>
        <end position="170"/>
    </location>
</feature>
<dbReference type="InterPro" id="IPR036640">
    <property type="entry name" value="ABC1_TM_sf"/>
</dbReference>